<dbReference type="InterPro" id="IPR002575">
    <property type="entry name" value="Aminoglycoside_PTrfase"/>
</dbReference>
<dbReference type="Pfam" id="PF01636">
    <property type="entry name" value="APH"/>
    <property type="match status" value="1"/>
</dbReference>
<protein>
    <submittedName>
        <fullName evidence="3">Phosphotransferase</fullName>
    </submittedName>
</protein>
<dbReference type="InterPro" id="IPR011009">
    <property type="entry name" value="Kinase-like_dom_sf"/>
</dbReference>
<dbReference type="AlphaFoldDB" id="A0A6I4MA54"/>
<evidence type="ECO:0000259" key="2">
    <source>
        <dbReference type="Pfam" id="PF01636"/>
    </source>
</evidence>
<accession>A0A6I4MA54</accession>
<comment type="caution">
    <text evidence="3">The sequence shown here is derived from an EMBL/GenBank/DDBJ whole genome shotgun (WGS) entry which is preliminary data.</text>
</comment>
<feature type="region of interest" description="Disordered" evidence="1">
    <location>
        <begin position="173"/>
        <end position="212"/>
    </location>
</feature>
<dbReference type="Proteomes" id="UP000462055">
    <property type="component" value="Unassembled WGS sequence"/>
</dbReference>
<sequence length="212" mass="21895">MVNAPDDGVLAWAGSAVGAERAARVVRRLAGGSHADTHLLETGAGRAVLRRFPVGDGAAANEARTLTALDGLDGLAPRLLAADPDGARTGRPATLINVLPGRPDILHADPGAAAARLGRALARLHAVPTGALTGFPAGTISRWTSWCSGCASTGRRTHAEDREPSGAACYLRPSRLRRQSRPSSTKCGCSSGTVSLPARPSSAASRRDRRSR</sequence>
<proteinExistence type="predicted"/>
<organism evidence="3 4">
    <name type="scientific">Actinomadura physcomitrii</name>
    <dbReference type="NCBI Taxonomy" id="2650748"/>
    <lineage>
        <taxon>Bacteria</taxon>
        <taxon>Bacillati</taxon>
        <taxon>Actinomycetota</taxon>
        <taxon>Actinomycetes</taxon>
        <taxon>Streptosporangiales</taxon>
        <taxon>Thermomonosporaceae</taxon>
        <taxon>Actinomadura</taxon>
    </lineage>
</organism>
<dbReference type="GO" id="GO:0016740">
    <property type="term" value="F:transferase activity"/>
    <property type="evidence" value="ECO:0007669"/>
    <property type="project" value="UniProtKB-KW"/>
</dbReference>
<evidence type="ECO:0000313" key="3">
    <source>
        <dbReference type="EMBL" id="MWA02622.1"/>
    </source>
</evidence>
<reference evidence="3" key="1">
    <citation type="submission" date="2019-12" db="EMBL/GenBank/DDBJ databases">
        <title>Actinomadura physcomitrii sp. nov., a novel actinomycete isolated from moss [Physcomitrium sphaericum (Ludw) Fuernr].</title>
        <authorList>
            <person name="Zhuang X."/>
        </authorList>
    </citation>
    <scope>NUCLEOTIDE SEQUENCE [LARGE SCALE GENOMIC DNA]</scope>
    <source>
        <strain evidence="3">LD22</strain>
    </source>
</reference>
<dbReference type="SUPFAM" id="SSF56112">
    <property type="entry name" value="Protein kinase-like (PK-like)"/>
    <property type="match status" value="1"/>
</dbReference>
<keyword evidence="4" id="KW-1185">Reference proteome</keyword>
<evidence type="ECO:0000256" key="1">
    <source>
        <dbReference type="SAM" id="MobiDB-lite"/>
    </source>
</evidence>
<name>A0A6I4MA54_9ACTN</name>
<feature type="compositionally biased region" description="Polar residues" evidence="1">
    <location>
        <begin position="185"/>
        <end position="194"/>
    </location>
</feature>
<dbReference type="EMBL" id="WBMS02000015">
    <property type="protein sequence ID" value="MWA02622.1"/>
    <property type="molecule type" value="Genomic_DNA"/>
</dbReference>
<gene>
    <name evidence="3" type="ORF">F8568_020025</name>
</gene>
<feature type="domain" description="Aminoglycoside phosphotransferase" evidence="2">
    <location>
        <begin position="26"/>
        <end position="136"/>
    </location>
</feature>
<evidence type="ECO:0000313" key="4">
    <source>
        <dbReference type="Proteomes" id="UP000462055"/>
    </source>
</evidence>